<sequence length="134" mass="15260">KLGKNIWFFGDFYSELDAIVYSYLSVLLNVNLPQNPLQVHIKECHNLVTFINRITKDIFQREGLTSAKALENDLLMTPSEREFMASKKTVQILAALFAILAMGGYALTSGILDVTFDRNQEDVYIYEDDDEGED</sequence>
<dbReference type="EnsemblMetazoa" id="MESCA010761-RA">
    <property type="protein sequence ID" value="MESCA010761-PA"/>
    <property type="gene ID" value="MESCA010761"/>
</dbReference>
<keyword evidence="1" id="KW-0812">Transmembrane</keyword>
<reference evidence="3" key="2">
    <citation type="submission" date="2015-06" db="UniProtKB">
        <authorList>
            <consortium name="EnsemblMetazoa"/>
        </authorList>
    </citation>
    <scope>IDENTIFICATION</scope>
</reference>
<dbReference type="HOGENOM" id="CLU_1901481_0_0_1"/>
<dbReference type="GO" id="GO:0007005">
    <property type="term" value="P:mitochondrion organization"/>
    <property type="evidence" value="ECO:0007669"/>
    <property type="project" value="TreeGrafter"/>
</dbReference>
<feature type="transmembrane region" description="Helical" evidence="1">
    <location>
        <begin position="90"/>
        <end position="112"/>
    </location>
</feature>
<name>T1H3D6_MEGSC</name>
<dbReference type="InterPro" id="IPR033468">
    <property type="entry name" value="Metaxin_GST"/>
</dbReference>
<reference evidence="4" key="1">
    <citation type="submission" date="2013-02" db="EMBL/GenBank/DDBJ databases">
        <authorList>
            <person name="Hughes D."/>
        </authorList>
    </citation>
    <scope>NUCLEOTIDE SEQUENCE</scope>
    <source>
        <strain>Durham</strain>
        <strain evidence="4">NC isolate 2 -- Noor lab</strain>
    </source>
</reference>
<dbReference type="SUPFAM" id="SSF47616">
    <property type="entry name" value="GST C-terminal domain-like"/>
    <property type="match status" value="1"/>
</dbReference>
<dbReference type="PANTHER" id="PTHR12289:SF41">
    <property type="entry name" value="FAILED AXON CONNECTIONS-RELATED"/>
    <property type="match status" value="1"/>
</dbReference>
<dbReference type="PANTHER" id="PTHR12289">
    <property type="entry name" value="METAXIN RELATED"/>
    <property type="match status" value="1"/>
</dbReference>
<accession>T1H3D6</accession>
<evidence type="ECO:0000313" key="4">
    <source>
        <dbReference type="Proteomes" id="UP000015102"/>
    </source>
</evidence>
<keyword evidence="4" id="KW-1185">Reference proteome</keyword>
<evidence type="ECO:0000313" key="3">
    <source>
        <dbReference type="EnsemblMetazoa" id="MESCA010761-PA"/>
    </source>
</evidence>
<evidence type="ECO:0000259" key="2">
    <source>
        <dbReference type="Pfam" id="PF17171"/>
    </source>
</evidence>
<dbReference type="Pfam" id="PF17171">
    <property type="entry name" value="GST_C_6"/>
    <property type="match status" value="1"/>
</dbReference>
<feature type="domain" description="Metaxin glutathione S-transferase" evidence="2">
    <location>
        <begin position="1"/>
        <end position="54"/>
    </location>
</feature>
<dbReference type="Proteomes" id="UP000015102">
    <property type="component" value="Unassembled WGS sequence"/>
</dbReference>
<dbReference type="InterPro" id="IPR036282">
    <property type="entry name" value="Glutathione-S-Trfase_C_sf"/>
</dbReference>
<evidence type="ECO:0000256" key="1">
    <source>
        <dbReference type="SAM" id="Phobius"/>
    </source>
</evidence>
<dbReference type="EMBL" id="CAQQ02142407">
    <property type="status" value="NOT_ANNOTATED_CDS"/>
    <property type="molecule type" value="Genomic_DNA"/>
</dbReference>
<dbReference type="GO" id="GO:0001401">
    <property type="term" value="C:SAM complex"/>
    <property type="evidence" value="ECO:0007669"/>
    <property type="project" value="TreeGrafter"/>
</dbReference>
<organism evidence="3 4">
    <name type="scientific">Megaselia scalaris</name>
    <name type="common">Humpbacked fly</name>
    <name type="synonym">Phora scalaris</name>
    <dbReference type="NCBI Taxonomy" id="36166"/>
    <lineage>
        <taxon>Eukaryota</taxon>
        <taxon>Metazoa</taxon>
        <taxon>Ecdysozoa</taxon>
        <taxon>Arthropoda</taxon>
        <taxon>Hexapoda</taxon>
        <taxon>Insecta</taxon>
        <taxon>Pterygota</taxon>
        <taxon>Neoptera</taxon>
        <taxon>Endopterygota</taxon>
        <taxon>Diptera</taxon>
        <taxon>Brachycera</taxon>
        <taxon>Muscomorpha</taxon>
        <taxon>Platypezoidea</taxon>
        <taxon>Phoridae</taxon>
        <taxon>Megaseliini</taxon>
        <taxon>Megaselia</taxon>
    </lineage>
</organism>
<keyword evidence="1" id="KW-0472">Membrane</keyword>
<proteinExistence type="predicted"/>
<keyword evidence="1" id="KW-1133">Transmembrane helix</keyword>
<dbReference type="STRING" id="36166.T1H3D6"/>
<dbReference type="AlphaFoldDB" id="T1H3D6"/>
<protein>
    <recommendedName>
        <fullName evidence="2">Metaxin glutathione S-transferase domain-containing protein</fullName>
    </recommendedName>
</protein>
<dbReference type="InterPro" id="IPR050931">
    <property type="entry name" value="Mito_Protein_Transport_Metaxin"/>
</dbReference>